<comment type="caution">
    <text evidence="1">The sequence shown here is derived from an EMBL/GenBank/DDBJ whole genome shotgun (WGS) entry which is preliminary data.</text>
</comment>
<protein>
    <submittedName>
        <fullName evidence="1">Uncharacterized protein</fullName>
    </submittedName>
</protein>
<sequence length="42" mass="5050">MDTIIYQIERNAPKREEERKRCLIFTSDQASATAVHVWLQWD</sequence>
<evidence type="ECO:0000313" key="2">
    <source>
        <dbReference type="Proteomes" id="UP000274541"/>
    </source>
</evidence>
<dbReference type="Proteomes" id="UP000274541">
    <property type="component" value="Unassembled WGS sequence"/>
</dbReference>
<dbReference type="AlphaFoldDB" id="A0A0Q0C7X8"/>
<name>A0A0Q0C7X8_PSEAP</name>
<organism evidence="1 2">
    <name type="scientific">Pseudomonas syringae pv. aptata</name>
    <dbReference type="NCBI Taxonomy" id="83167"/>
    <lineage>
        <taxon>Bacteria</taxon>
        <taxon>Pseudomonadati</taxon>
        <taxon>Pseudomonadota</taxon>
        <taxon>Gammaproteobacteria</taxon>
        <taxon>Pseudomonadales</taxon>
        <taxon>Pseudomonadaceae</taxon>
        <taxon>Pseudomonas</taxon>
        <taxon>Pseudomonas syringae</taxon>
    </lineage>
</organism>
<evidence type="ECO:0000313" key="1">
    <source>
        <dbReference type="EMBL" id="RMO66815.1"/>
    </source>
</evidence>
<gene>
    <name evidence="1" type="ORF">ALQ37_04207</name>
</gene>
<accession>A0A0Q0C7X8</accession>
<proteinExistence type="predicted"/>
<reference evidence="1 2" key="1">
    <citation type="submission" date="2018-08" db="EMBL/GenBank/DDBJ databases">
        <title>Recombination of ecologically and evolutionarily significant loci maintains genetic cohesion in the Pseudomonas syringae species complex.</title>
        <authorList>
            <person name="Dillon M."/>
            <person name="Thakur S."/>
            <person name="Almeida R.N.D."/>
            <person name="Weir B.S."/>
            <person name="Guttman D.S."/>
        </authorList>
    </citation>
    <scope>NUCLEOTIDE SEQUENCE [LARGE SCALE GENOMIC DNA]</scope>
    <source>
        <strain evidence="1 2">ICMP 4388</strain>
    </source>
</reference>
<dbReference type="EMBL" id="RBPX01000144">
    <property type="protein sequence ID" value="RMO66815.1"/>
    <property type="molecule type" value="Genomic_DNA"/>
</dbReference>